<keyword evidence="11" id="KW-1185">Reference proteome</keyword>
<dbReference type="NCBIfam" id="TIGR02227">
    <property type="entry name" value="sigpep_I_bact"/>
    <property type="match status" value="1"/>
</dbReference>
<dbReference type="PANTHER" id="PTHR43390:SF1">
    <property type="entry name" value="CHLOROPLAST PROCESSING PEPTIDASE"/>
    <property type="match status" value="1"/>
</dbReference>
<dbReference type="PROSITE" id="PS00760">
    <property type="entry name" value="SPASE_I_2"/>
    <property type="match status" value="1"/>
</dbReference>
<dbReference type="EC" id="3.4.21.89" evidence="3 7"/>
<evidence type="ECO:0000256" key="6">
    <source>
        <dbReference type="ARBA" id="ARBA00022801"/>
    </source>
</evidence>
<feature type="domain" description="Peptidase S26" evidence="9">
    <location>
        <begin position="32"/>
        <end position="204"/>
    </location>
</feature>
<evidence type="ECO:0000256" key="1">
    <source>
        <dbReference type="ARBA" id="ARBA00000677"/>
    </source>
</evidence>
<evidence type="ECO:0000313" key="10">
    <source>
        <dbReference type="EMBL" id="MDR7192196.1"/>
    </source>
</evidence>
<dbReference type="RefSeq" id="WP_310233169.1">
    <property type="nucleotide sequence ID" value="NZ_JAVDWO010000003.1"/>
</dbReference>
<evidence type="ECO:0000259" key="9">
    <source>
        <dbReference type="Pfam" id="PF10502"/>
    </source>
</evidence>
<gene>
    <name evidence="10" type="ORF">J2W68_000904</name>
</gene>
<dbReference type="Pfam" id="PF10502">
    <property type="entry name" value="Peptidase_S26"/>
    <property type="match status" value="1"/>
</dbReference>
<dbReference type="InterPro" id="IPR000223">
    <property type="entry name" value="Pept_S26A_signal_pept_1"/>
</dbReference>
<name>A0ABU1XTV3_9GAMM</name>
<dbReference type="InterPro" id="IPR019756">
    <property type="entry name" value="Pept_S26A_signal_pept_1_Ser-AS"/>
</dbReference>
<dbReference type="PANTHER" id="PTHR43390">
    <property type="entry name" value="SIGNAL PEPTIDASE I"/>
    <property type="match status" value="1"/>
</dbReference>
<dbReference type="PRINTS" id="PR00727">
    <property type="entry name" value="LEADERPTASE"/>
</dbReference>
<dbReference type="PROSITE" id="PS00501">
    <property type="entry name" value="SPASE_I_1"/>
    <property type="match status" value="1"/>
</dbReference>
<accession>A0ABU1XTV3</accession>
<dbReference type="SUPFAM" id="SSF51306">
    <property type="entry name" value="LexA/Signal peptidase"/>
    <property type="match status" value="1"/>
</dbReference>
<reference evidence="10 11" key="1">
    <citation type="submission" date="2023-07" db="EMBL/GenBank/DDBJ databases">
        <title>Sorghum-associated microbial communities from plants grown in Nebraska, USA.</title>
        <authorList>
            <person name="Schachtman D."/>
        </authorList>
    </citation>
    <scope>NUCLEOTIDE SEQUENCE [LARGE SCALE GENOMIC DNA]</scope>
    <source>
        <strain evidence="10 11">4099</strain>
    </source>
</reference>
<evidence type="ECO:0000313" key="11">
    <source>
        <dbReference type="Proteomes" id="UP001256588"/>
    </source>
</evidence>
<evidence type="ECO:0000256" key="5">
    <source>
        <dbReference type="ARBA" id="ARBA00022670"/>
    </source>
</evidence>
<evidence type="ECO:0000256" key="7">
    <source>
        <dbReference type="RuleBase" id="RU003993"/>
    </source>
</evidence>
<evidence type="ECO:0000256" key="2">
    <source>
        <dbReference type="ARBA" id="ARBA00009370"/>
    </source>
</evidence>
<evidence type="ECO:0000256" key="8">
    <source>
        <dbReference type="RuleBase" id="RU362042"/>
    </source>
</evidence>
<dbReference type="InterPro" id="IPR019533">
    <property type="entry name" value="Peptidase_S26"/>
</dbReference>
<dbReference type="Gene3D" id="2.10.109.10">
    <property type="entry name" value="Umud Fragment, subunit A"/>
    <property type="match status" value="1"/>
</dbReference>
<proteinExistence type="inferred from homology"/>
<dbReference type="EMBL" id="JAVDWO010000003">
    <property type="protein sequence ID" value="MDR7192196.1"/>
    <property type="molecule type" value="Genomic_DNA"/>
</dbReference>
<dbReference type="GO" id="GO:0009003">
    <property type="term" value="F:signal peptidase activity"/>
    <property type="evidence" value="ECO:0007669"/>
    <property type="project" value="UniProtKB-EC"/>
</dbReference>
<protein>
    <recommendedName>
        <fullName evidence="4 7">Signal peptidase I</fullName>
        <ecNumber evidence="3 7">3.4.21.89</ecNumber>
    </recommendedName>
</protein>
<comment type="similarity">
    <text evidence="2 8">Belongs to the peptidase S26 family.</text>
</comment>
<sequence length="215" mass="23374">MTASIPPPSPWRAAGQRDKRVRGWLRREGLPLLCLLGLLLVARSSLANHYYVPSGSMEPTLLPGDRVVVDMRSYGLRVPFTQWAVWGGETPERGDVVVFRSPSDGVRLIKRVVAVGGDRVDLVDGRLTINGTPLADRRDAPEDFGDVQVTLNLDAGGGPDLADLEVPEGQVLVLGDHRGASIDGRYFGFVPAAAIYGQARGVFWRTGDGFGWRKL</sequence>
<comment type="catalytic activity">
    <reaction evidence="1 7">
        <text>Cleavage of hydrophobic, N-terminal signal or leader sequences from secreted and periplasmic proteins.</text>
        <dbReference type="EC" id="3.4.21.89"/>
    </reaction>
</comment>
<dbReference type="CDD" id="cd06530">
    <property type="entry name" value="S26_SPase_I"/>
    <property type="match status" value="1"/>
</dbReference>
<dbReference type="InterPro" id="IPR019757">
    <property type="entry name" value="Pept_S26A_signal_pept_1_Lys-AS"/>
</dbReference>
<keyword evidence="6 7" id="KW-0378">Hydrolase</keyword>
<dbReference type="InterPro" id="IPR036286">
    <property type="entry name" value="LexA/Signal_pep-like_sf"/>
</dbReference>
<keyword evidence="5 7" id="KW-0645">Protease</keyword>
<dbReference type="Proteomes" id="UP001256588">
    <property type="component" value="Unassembled WGS sequence"/>
</dbReference>
<dbReference type="PROSITE" id="PS00761">
    <property type="entry name" value="SPASE_I_3"/>
    <property type="match status" value="1"/>
</dbReference>
<evidence type="ECO:0000256" key="4">
    <source>
        <dbReference type="ARBA" id="ARBA00019232"/>
    </source>
</evidence>
<comment type="subcellular location">
    <subcellularLocation>
        <location evidence="8">Membrane</location>
        <topology evidence="8">Multi-pass membrane protein</topology>
    </subcellularLocation>
</comment>
<comment type="caution">
    <text evidence="10">The sequence shown here is derived from an EMBL/GenBank/DDBJ whole genome shotgun (WGS) entry which is preliminary data.</text>
</comment>
<dbReference type="InterPro" id="IPR019758">
    <property type="entry name" value="Pept_S26A_signal_pept_1_CS"/>
</dbReference>
<evidence type="ECO:0000256" key="3">
    <source>
        <dbReference type="ARBA" id="ARBA00013208"/>
    </source>
</evidence>
<organism evidence="10 11">
    <name type="scientific">Luteimonas terrae</name>
    <dbReference type="NCBI Taxonomy" id="1530191"/>
    <lineage>
        <taxon>Bacteria</taxon>
        <taxon>Pseudomonadati</taxon>
        <taxon>Pseudomonadota</taxon>
        <taxon>Gammaproteobacteria</taxon>
        <taxon>Lysobacterales</taxon>
        <taxon>Lysobacteraceae</taxon>
        <taxon>Luteimonas</taxon>
    </lineage>
</organism>